<dbReference type="Proteomes" id="UP000186406">
    <property type="component" value="Unassembled WGS sequence"/>
</dbReference>
<feature type="transmembrane region" description="Helical" evidence="1">
    <location>
        <begin position="84"/>
        <end position="117"/>
    </location>
</feature>
<organism evidence="2 3">
    <name type="scientific">Pseudoxanthobacter soli DSM 19599</name>
    <dbReference type="NCBI Taxonomy" id="1123029"/>
    <lineage>
        <taxon>Bacteria</taxon>
        <taxon>Pseudomonadati</taxon>
        <taxon>Pseudomonadota</taxon>
        <taxon>Alphaproteobacteria</taxon>
        <taxon>Hyphomicrobiales</taxon>
        <taxon>Segnochrobactraceae</taxon>
        <taxon>Pseudoxanthobacter</taxon>
    </lineage>
</organism>
<evidence type="ECO:0000313" key="3">
    <source>
        <dbReference type="Proteomes" id="UP000186406"/>
    </source>
</evidence>
<proteinExistence type="predicted"/>
<gene>
    <name evidence="2" type="ORF">SAMN02745172_02744</name>
</gene>
<sequence length="125" mass="13340">MTRLHFSLLNLLAIGFAAVVALGVALWLRYGLIDVTEIAQSCEAGEASLRCTVRMVFNQGFRTVFPGIVAVLIGLYTLVRPSVFLFGATIVAAVLCIVLFSAWPAGLAFTLAILSLARPARTARG</sequence>
<protein>
    <submittedName>
        <fullName evidence="2">Uncharacterized protein</fullName>
    </submittedName>
</protein>
<keyword evidence="3" id="KW-1185">Reference proteome</keyword>
<keyword evidence="1" id="KW-0812">Transmembrane</keyword>
<accession>A0A1M7ZMP8</accession>
<evidence type="ECO:0000313" key="2">
    <source>
        <dbReference type="EMBL" id="SHO66092.1"/>
    </source>
</evidence>
<feature type="transmembrane region" description="Helical" evidence="1">
    <location>
        <begin position="6"/>
        <end position="28"/>
    </location>
</feature>
<reference evidence="2 3" key="1">
    <citation type="submission" date="2016-12" db="EMBL/GenBank/DDBJ databases">
        <authorList>
            <person name="Song W.-J."/>
            <person name="Kurnit D.M."/>
        </authorList>
    </citation>
    <scope>NUCLEOTIDE SEQUENCE [LARGE SCALE GENOMIC DNA]</scope>
    <source>
        <strain evidence="2 3">DSM 19599</strain>
    </source>
</reference>
<name>A0A1M7ZMP8_9HYPH</name>
<keyword evidence="1" id="KW-0472">Membrane</keyword>
<keyword evidence="1" id="KW-1133">Transmembrane helix</keyword>
<feature type="transmembrane region" description="Helical" evidence="1">
    <location>
        <begin position="60"/>
        <end position="78"/>
    </location>
</feature>
<evidence type="ECO:0000256" key="1">
    <source>
        <dbReference type="SAM" id="Phobius"/>
    </source>
</evidence>
<dbReference type="RefSeq" id="WP_073629585.1">
    <property type="nucleotide sequence ID" value="NZ_FRXO01000005.1"/>
</dbReference>
<dbReference type="AlphaFoldDB" id="A0A1M7ZMP8"/>
<dbReference type="EMBL" id="FRXO01000005">
    <property type="protein sequence ID" value="SHO66092.1"/>
    <property type="molecule type" value="Genomic_DNA"/>
</dbReference>